<reference evidence="1 2" key="1">
    <citation type="submission" date="2017-10" db="EMBL/GenBank/DDBJ databases">
        <title>Development of genomic resources for the powdery mildew, Erysiphe pulchra.</title>
        <authorList>
            <person name="Wadl P.A."/>
            <person name="Mack B.M."/>
            <person name="Moore G."/>
            <person name="Beltz S.B."/>
        </authorList>
    </citation>
    <scope>NUCLEOTIDE SEQUENCE [LARGE SCALE GENOMIC DNA]</scope>
    <source>
        <strain evidence="1">Cflorida</strain>
    </source>
</reference>
<dbReference type="EMBL" id="PEDP01000832">
    <property type="protein sequence ID" value="POS84850.1"/>
    <property type="molecule type" value="Genomic_DNA"/>
</dbReference>
<dbReference type="OrthoDB" id="432412at2759"/>
<evidence type="ECO:0000313" key="2">
    <source>
        <dbReference type="Proteomes" id="UP000237438"/>
    </source>
</evidence>
<protein>
    <submittedName>
        <fullName evidence="1">Uncharacterized protein</fullName>
    </submittedName>
</protein>
<name>A0A2S4PS42_9PEZI</name>
<dbReference type="Proteomes" id="UP000237438">
    <property type="component" value="Unassembled WGS sequence"/>
</dbReference>
<gene>
    <name evidence="1" type="ORF">EPUL_002449</name>
</gene>
<proteinExistence type="predicted"/>
<accession>A0A2S4PS42</accession>
<sequence>MASRFRVLVTTKHIISRKKVDLVKQAASEFPCAVLMKVGDDSGIMFAEGDGALEWLQAVKKLRFRNFKLRRKELISSAFLDLPPGKVIEYESVRELAKYLSRRLEFYEWWRIHMGYK</sequence>
<keyword evidence="2" id="KW-1185">Reference proteome</keyword>
<organism evidence="1 2">
    <name type="scientific">Erysiphe pulchra</name>
    <dbReference type="NCBI Taxonomy" id="225359"/>
    <lineage>
        <taxon>Eukaryota</taxon>
        <taxon>Fungi</taxon>
        <taxon>Dikarya</taxon>
        <taxon>Ascomycota</taxon>
        <taxon>Pezizomycotina</taxon>
        <taxon>Leotiomycetes</taxon>
        <taxon>Erysiphales</taxon>
        <taxon>Erysiphaceae</taxon>
        <taxon>Erysiphe</taxon>
    </lineage>
</organism>
<dbReference type="AlphaFoldDB" id="A0A2S4PS42"/>
<evidence type="ECO:0000313" key="1">
    <source>
        <dbReference type="EMBL" id="POS84850.1"/>
    </source>
</evidence>
<comment type="caution">
    <text evidence="1">The sequence shown here is derived from an EMBL/GenBank/DDBJ whole genome shotgun (WGS) entry which is preliminary data.</text>
</comment>